<feature type="region of interest" description="Disordered" evidence="1">
    <location>
        <begin position="1"/>
        <end position="48"/>
    </location>
</feature>
<dbReference type="InterPro" id="IPR001245">
    <property type="entry name" value="Ser-Thr/Tyr_kinase_cat_dom"/>
</dbReference>
<dbReference type="HOGENOM" id="CLU_000288_102_3_1"/>
<dbReference type="PROSITE" id="PS50011">
    <property type="entry name" value="PROTEIN_KINASE_DOM"/>
    <property type="match status" value="1"/>
</dbReference>
<dbReference type="SUPFAM" id="SSF81901">
    <property type="entry name" value="HCP-like"/>
    <property type="match status" value="1"/>
</dbReference>
<keyword evidence="4" id="KW-1185">Reference proteome</keyword>
<dbReference type="Pfam" id="PF07714">
    <property type="entry name" value="PK_Tyr_Ser-Thr"/>
    <property type="match status" value="1"/>
</dbReference>
<dbReference type="GO" id="GO:0005524">
    <property type="term" value="F:ATP binding"/>
    <property type="evidence" value="ECO:0007669"/>
    <property type="project" value="InterPro"/>
</dbReference>
<dbReference type="Pfam" id="PF22215">
    <property type="entry name" value="MLKL_N"/>
    <property type="match status" value="1"/>
</dbReference>
<dbReference type="EMBL" id="JEMT01012669">
    <property type="protein sequence ID" value="EXX74929.1"/>
    <property type="molecule type" value="Genomic_DNA"/>
</dbReference>
<evidence type="ECO:0000259" key="2">
    <source>
        <dbReference type="PROSITE" id="PS50011"/>
    </source>
</evidence>
<dbReference type="PANTHER" id="PTHR44329">
    <property type="entry name" value="SERINE/THREONINE-PROTEIN KINASE TNNI3K-RELATED"/>
    <property type="match status" value="1"/>
</dbReference>
<dbReference type="InterPro" id="IPR051681">
    <property type="entry name" value="Ser/Thr_Kinases-Pseudokinases"/>
</dbReference>
<comment type="caution">
    <text evidence="3">The sequence shown here is derived from an EMBL/GenBank/DDBJ whole genome shotgun (WGS) entry which is preliminary data.</text>
</comment>
<dbReference type="Proteomes" id="UP000022910">
    <property type="component" value="Unassembled WGS sequence"/>
</dbReference>
<gene>
    <name evidence="3" type="ORF">RirG_046580</name>
</gene>
<organism evidence="3 4">
    <name type="scientific">Rhizophagus irregularis (strain DAOM 197198w)</name>
    <name type="common">Glomus intraradices</name>
    <dbReference type="NCBI Taxonomy" id="1432141"/>
    <lineage>
        <taxon>Eukaryota</taxon>
        <taxon>Fungi</taxon>
        <taxon>Fungi incertae sedis</taxon>
        <taxon>Mucoromycota</taxon>
        <taxon>Glomeromycotina</taxon>
        <taxon>Glomeromycetes</taxon>
        <taxon>Glomerales</taxon>
        <taxon>Glomeraceae</taxon>
        <taxon>Rhizophagus</taxon>
    </lineage>
</organism>
<dbReference type="InterPro" id="IPR059179">
    <property type="entry name" value="MLKL-like_MCAfunc"/>
</dbReference>
<sequence length="774" mass="89428">MSEVNENSHVISDESSFEEQQIDQNNSNERTVETQEPSNPFHNDSTIENTSQGFFITSQIDPTIDNEAEQGAILKAKYDGLDNNQRLEIAKQILGETAVIGEIVKSYAPLITSLNEAIRRIYNSYEYAQFNKQISNALLDRIDCVGAPIKALKRHKDKIEENFLNQDYYNSLMKLLAIVKKAQHFITDISYLWSLRKFQTTNAIKERFERIAKEFDQVIGEMPLEVSLDNELQKIKDEKAIEHDIALLDKFLEKIGSPVTTSRQQVSPIFEEIILIKSYVNENNGNEIKTKSVTPAELVNNVNPGINTQRGNVRKRYWLKEKVPVACKRFDTPQTQKFQDLLIVMNKLSNCPYLLKFHGLSALEWEPLESTIMVFEWVGRDNLKTIYEKYSISWSTKLDIAVGICRGLIFLHGSDILHYDLRCENIFLTENLEPKIANFRLCRPNHDEKNYIRHDDPIEHWASPEHLKNDLRLSYYTAKCDIFSFGMLLWELFFERIPYRGWNAKKISSHVQDGKRENIDFGPNPTRVQLDFSKIIRAAWQDDAALRPGLYKIFLQLDELHSESPHGESEKMQLRIFDDEDVVIPIFSEQESNNNSVYRSEINDNDLNKVPVVKPLLRFSEGLKVFEREKDHKRAWDFFNQHASIGNSRAKYWKAHYLWNGYHVPQNQAEAVRLFKEAADDGLSEAQFYYAKSLVEGGTGNVRKPDEFIRYLTESANNNNVDAFFTLGSIYVKGTHGITIDKEKGLHYLKLAGLRENQGALDLLKEIGEDLFPS</sequence>
<dbReference type="InterPro" id="IPR036537">
    <property type="entry name" value="Adaptor_Cbl_N_dom_sf"/>
</dbReference>
<dbReference type="Gene3D" id="1.10.510.10">
    <property type="entry name" value="Transferase(Phosphotransferase) domain 1"/>
    <property type="match status" value="1"/>
</dbReference>
<reference evidence="3 4" key="1">
    <citation type="submission" date="2014-02" db="EMBL/GenBank/DDBJ databases">
        <title>Single nucleus genome sequencing reveals high similarity among nuclei of an endomycorrhizal fungus.</title>
        <authorList>
            <person name="Lin K."/>
            <person name="Geurts R."/>
            <person name="Zhang Z."/>
            <person name="Limpens E."/>
            <person name="Saunders D.G."/>
            <person name="Mu D."/>
            <person name="Pang E."/>
            <person name="Cao H."/>
            <person name="Cha H."/>
            <person name="Lin T."/>
            <person name="Zhou Q."/>
            <person name="Shang Y."/>
            <person name="Li Y."/>
            <person name="Ivanov S."/>
            <person name="Sharma T."/>
            <person name="Velzen R.V."/>
            <person name="Ruijter N.D."/>
            <person name="Aanen D.K."/>
            <person name="Win J."/>
            <person name="Kamoun S."/>
            <person name="Bisseling T."/>
            <person name="Huang S."/>
        </authorList>
    </citation>
    <scope>NUCLEOTIDE SEQUENCE [LARGE SCALE GENOMIC DNA]</scope>
    <source>
        <strain evidence="4">DAOM197198w</strain>
    </source>
</reference>
<accession>A0A015L5G5</accession>
<protein>
    <submittedName>
        <fullName evidence="3">Kin1p</fullName>
    </submittedName>
</protein>
<dbReference type="InterPro" id="IPR011009">
    <property type="entry name" value="Kinase-like_dom_sf"/>
</dbReference>
<dbReference type="GO" id="GO:0007166">
    <property type="term" value="P:cell surface receptor signaling pathway"/>
    <property type="evidence" value="ECO:0007669"/>
    <property type="project" value="InterPro"/>
</dbReference>
<dbReference type="PROSITE" id="PS00109">
    <property type="entry name" value="PROTEIN_KINASE_TYR"/>
    <property type="match status" value="1"/>
</dbReference>
<dbReference type="InterPro" id="IPR054000">
    <property type="entry name" value="MLKL_N"/>
</dbReference>
<evidence type="ECO:0000256" key="1">
    <source>
        <dbReference type="SAM" id="MobiDB-lite"/>
    </source>
</evidence>
<dbReference type="OrthoDB" id="1668230at2759"/>
<feature type="compositionally biased region" description="Polar residues" evidence="1">
    <location>
        <begin position="22"/>
        <end position="48"/>
    </location>
</feature>
<feature type="compositionally biased region" description="Polar residues" evidence="1">
    <location>
        <begin position="1"/>
        <end position="14"/>
    </location>
</feature>
<feature type="domain" description="Protein kinase" evidence="2">
    <location>
        <begin position="296"/>
        <end position="564"/>
    </location>
</feature>
<dbReference type="CDD" id="cd21037">
    <property type="entry name" value="MLKL_NTD"/>
    <property type="match status" value="1"/>
</dbReference>
<dbReference type="InterPro" id="IPR000719">
    <property type="entry name" value="Prot_kinase_dom"/>
</dbReference>
<dbReference type="SMR" id="A0A015L5G5"/>
<evidence type="ECO:0000313" key="3">
    <source>
        <dbReference type="EMBL" id="EXX74929.1"/>
    </source>
</evidence>
<name>A0A015L5G5_RHIIW</name>
<evidence type="ECO:0000313" key="4">
    <source>
        <dbReference type="Proteomes" id="UP000022910"/>
    </source>
</evidence>
<dbReference type="InterPro" id="IPR008266">
    <property type="entry name" value="Tyr_kinase_AS"/>
</dbReference>
<proteinExistence type="predicted"/>
<dbReference type="Gene3D" id="1.20.930.20">
    <property type="entry name" value="Adaptor protein Cbl, N-terminal domain"/>
    <property type="match status" value="1"/>
</dbReference>
<dbReference type="SMART" id="SM00671">
    <property type="entry name" value="SEL1"/>
    <property type="match status" value="3"/>
</dbReference>
<dbReference type="InterPro" id="IPR006597">
    <property type="entry name" value="Sel1-like"/>
</dbReference>
<dbReference type="SUPFAM" id="SSF56112">
    <property type="entry name" value="Protein kinase-like (PK-like)"/>
    <property type="match status" value="1"/>
</dbReference>
<dbReference type="InterPro" id="IPR011990">
    <property type="entry name" value="TPR-like_helical_dom_sf"/>
</dbReference>
<dbReference type="AlphaFoldDB" id="A0A015L5G5"/>
<dbReference type="GO" id="GO:0004674">
    <property type="term" value="F:protein serine/threonine kinase activity"/>
    <property type="evidence" value="ECO:0007669"/>
    <property type="project" value="TreeGrafter"/>
</dbReference>
<dbReference type="Gene3D" id="1.25.40.10">
    <property type="entry name" value="Tetratricopeptide repeat domain"/>
    <property type="match status" value="1"/>
</dbReference>